<organism evidence="4 5">
    <name type="scientific">Streptococcus hyointestinalis</name>
    <dbReference type="NCBI Taxonomy" id="1337"/>
    <lineage>
        <taxon>Bacteria</taxon>
        <taxon>Bacillati</taxon>
        <taxon>Bacillota</taxon>
        <taxon>Bacilli</taxon>
        <taxon>Lactobacillales</taxon>
        <taxon>Streptococcaceae</taxon>
        <taxon>Streptococcus</taxon>
    </lineage>
</organism>
<dbReference type="EMBL" id="UHFN01000007">
    <property type="protein sequence ID" value="SUN61030.1"/>
    <property type="molecule type" value="Genomic_DNA"/>
</dbReference>
<evidence type="ECO:0000256" key="3">
    <source>
        <dbReference type="ARBA" id="ARBA00023235"/>
    </source>
</evidence>
<reference evidence="4 5" key="1">
    <citation type="submission" date="2018-06" db="EMBL/GenBank/DDBJ databases">
        <authorList>
            <consortium name="Pathogen Informatics"/>
            <person name="Doyle S."/>
        </authorList>
    </citation>
    <scope>NUCLEOTIDE SEQUENCE [LARGE SCALE GENOMIC DNA]</scope>
    <source>
        <strain evidence="4 5">NCTC12224</strain>
    </source>
</reference>
<dbReference type="InterPro" id="IPR036569">
    <property type="entry name" value="RpiB_LacA_LacB_sf"/>
</dbReference>
<proteinExistence type="inferred from homology"/>
<dbReference type="GO" id="GO:0005988">
    <property type="term" value="P:lactose metabolic process"/>
    <property type="evidence" value="ECO:0007669"/>
    <property type="project" value="UniProtKB-KW"/>
</dbReference>
<dbReference type="Gene3D" id="3.40.1400.10">
    <property type="entry name" value="Sugar-phosphate isomerase, RpiB/LacA/LacB"/>
    <property type="match status" value="1"/>
</dbReference>
<dbReference type="NCBIfam" id="TIGR00689">
    <property type="entry name" value="rpiB_lacA_lacB"/>
    <property type="match status" value="1"/>
</dbReference>
<sequence length="160" mass="17660">MKAILGADPLGITLKDTLLREGVEVYDLTEDREVDYYSVGFEVGKAISEGQYDYGFLFCGTGMGVNLVANKFNGVYCALCESIETATLSRKINNANILAMGGIVVTPYMAKKMARAFISTEFSYGFSEADPEFLQSAYKAVQNLEPDILTFNQERKNKSI</sequence>
<gene>
    <name evidence="4" type="primary">lacB_1</name>
    <name evidence="4" type="ORF">NCTC12224_01294</name>
</gene>
<evidence type="ECO:0000313" key="5">
    <source>
        <dbReference type="Proteomes" id="UP000254924"/>
    </source>
</evidence>
<dbReference type="PANTHER" id="PTHR30345:SF0">
    <property type="entry name" value="DNA DAMAGE-REPAIR_TOLERATION PROTEIN DRT102"/>
    <property type="match status" value="1"/>
</dbReference>
<name>A0A380K9T1_9STRE</name>
<comment type="similarity">
    <text evidence="1">Belongs to the LacAB/RpiB family.</text>
</comment>
<dbReference type="AlphaFoldDB" id="A0A380K9T1"/>
<dbReference type="GO" id="GO:0050044">
    <property type="term" value="F:galactose-6-phosphate isomerase activity"/>
    <property type="evidence" value="ECO:0007669"/>
    <property type="project" value="UniProtKB-EC"/>
</dbReference>
<dbReference type="SUPFAM" id="SSF89623">
    <property type="entry name" value="Ribose/Galactose isomerase RpiB/AlsB"/>
    <property type="match status" value="1"/>
</dbReference>
<dbReference type="InterPro" id="IPR003500">
    <property type="entry name" value="RpiB_LacA_LacB"/>
</dbReference>
<protein>
    <submittedName>
        <fullName evidence="4">Galactose-6-phosphate isomerase</fullName>
        <ecNumber evidence="4">5.3.1.26</ecNumber>
        <ecNumber evidence="4">5.3.1.6</ecNumber>
    </submittedName>
</protein>
<accession>A0A380K9T1</accession>
<dbReference type="Proteomes" id="UP000254924">
    <property type="component" value="Unassembled WGS sequence"/>
</dbReference>
<evidence type="ECO:0000256" key="1">
    <source>
        <dbReference type="ARBA" id="ARBA00008754"/>
    </source>
</evidence>
<evidence type="ECO:0000313" key="4">
    <source>
        <dbReference type="EMBL" id="SUN61030.1"/>
    </source>
</evidence>
<dbReference type="EC" id="5.3.1.26" evidence="4"/>
<keyword evidence="3 4" id="KW-0413">Isomerase</keyword>
<dbReference type="Pfam" id="PF02502">
    <property type="entry name" value="LacAB_rpiB"/>
    <property type="match status" value="1"/>
</dbReference>
<dbReference type="GO" id="GO:0004751">
    <property type="term" value="F:ribose-5-phosphate isomerase activity"/>
    <property type="evidence" value="ECO:0007669"/>
    <property type="project" value="UniProtKB-EC"/>
</dbReference>
<keyword evidence="5" id="KW-1185">Reference proteome</keyword>
<keyword evidence="2" id="KW-0423">Lactose metabolism</keyword>
<dbReference type="EC" id="5.3.1.6" evidence="4"/>
<dbReference type="PANTHER" id="PTHR30345">
    <property type="entry name" value="RIBOSE-5-PHOSPHATE ISOMERASE B"/>
    <property type="match status" value="1"/>
</dbReference>
<evidence type="ECO:0000256" key="2">
    <source>
        <dbReference type="ARBA" id="ARBA00022736"/>
    </source>
</evidence>